<name>A0ACB8KNZ8_CITSI</name>
<reference evidence="2" key="1">
    <citation type="journal article" date="2023" name="Hortic. Res.">
        <title>A chromosome-level phased genome enabling allele-level studies in sweet orange: a case study on citrus Huanglongbing tolerance.</title>
        <authorList>
            <person name="Wu B."/>
            <person name="Yu Q."/>
            <person name="Deng Z."/>
            <person name="Duan Y."/>
            <person name="Luo F."/>
            <person name="Gmitter F. Jr."/>
        </authorList>
    </citation>
    <scope>NUCLEOTIDE SEQUENCE [LARGE SCALE GENOMIC DNA]</scope>
    <source>
        <strain evidence="2">cv. Valencia</strain>
    </source>
</reference>
<comment type="caution">
    <text evidence="1">The sequence shown here is derived from an EMBL/GenBank/DDBJ whole genome shotgun (WGS) entry which is preliminary data.</text>
</comment>
<proteinExistence type="predicted"/>
<keyword evidence="2" id="KW-1185">Reference proteome</keyword>
<dbReference type="Proteomes" id="UP000829398">
    <property type="component" value="Chromosome 5"/>
</dbReference>
<evidence type="ECO:0000313" key="2">
    <source>
        <dbReference type="Proteomes" id="UP000829398"/>
    </source>
</evidence>
<organism evidence="1 2">
    <name type="scientific">Citrus sinensis</name>
    <name type="common">Sweet orange</name>
    <name type="synonym">Citrus aurantium var. sinensis</name>
    <dbReference type="NCBI Taxonomy" id="2711"/>
    <lineage>
        <taxon>Eukaryota</taxon>
        <taxon>Viridiplantae</taxon>
        <taxon>Streptophyta</taxon>
        <taxon>Embryophyta</taxon>
        <taxon>Tracheophyta</taxon>
        <taxon>Spermatophyta</taxon>
        <taxon>Magnoliopsida</taxon>
        <taxon>eudicotyledons</taxon>
        <taxon>Gunneridae</taxon>
        <taxon>Pentapetalae</taxon>
        <taxon>rosids</taxon>
        <taxon>malvids</taxon>
        <taxon>Sapindales</taxon>
        <taxon>Rutaceae</taxon>
        <taxon>Aurantioideae</taxon>
        <taxon>Citrus</taxon>
    </lineage>
</organism>
<sequence length="345" mass="39240">MQKILNTLSENSQYRSQEFGPAITLKAQNNESKLIKVKIKVNPPISHFIYYIYVAHSIYCPPILNCVVKHFPNSISILLVRNFNLFLANALFISHQFLTHDFAEMVTAQAQFLYSPNNCKILHMVRHGQGVHNVEAEKNIDALLSPELFDSPISALGWQQVADLRNYVHATGLLKRIDLVVTSPLLRTMQTAVGVFGSEGADAGWKSNCPPIVAHELCRDRLGLRPCDQRRSVSECRSLFPEIDFSLMESEEDDMWYPEAREPYEDIEARGIEFLKWLWTRPEKEIAIVSHGVVLQHFLYVLENDSADPSVKTGLCRRFNNCELRSVVVVNKGMMDSDYIPSATN</sequence>
<accession>A0ACB8KNZ8</accession>
<dbReference type="EMBL" id="CM039174">
    <property type="protein sequence ID" value="KAH9756041.1"/>
    <property type="molecule type" value="Genomic_DNA"/>
</dbReference>
<evidence type="ECO:0000313" key="1">
    <source>
        <dbReference type="EMBL" id="KAH9756041.1"/>
    </source>
</evidence>
<protein>
    <submittedName>
        <fullName evidence="1">Phosphoglycerate mutase family protein</fullName>
    </submittedName>
</protein>
<gene>
    <name evidence="1" type="ORF">KPL71_015975</name>
</gene>